<feature type="compositionally biased region" description="Polar residues" evidence="4">
    <location>
        <begin position="1804"/>
        <end position="1816"/>
    </location>
</feature>
<evidence type="ECO:0000256" key="3">
    <source>
        <dbReference type="PROSITE-ProRule" id="PRU00339"/>
    </source>
</evidence>
<feature type="repeat" description="TPR" evidence="3">
    <location>
        <begin position="83"/>
        <end position="116"/>
    </location>
</feature>
<dbReference type="SMART" id="SM00028">
    <property type="entry name" value="TPR"/>
    <property type="match status" value="3"/>
</dbReference>
<dbReference type="GO" id="GO:0006325">
    <property type="term" value="P:chromatin organization"/>
    <property type="evidence" value="ECO:0007669"/>
    <property type="project" value="InterPro"/>
</dbReference>
<reference evidence="5 6" key="1">
    <citation type="submission" date="2015-04" db="EMBL/GenBank/DDBJ databases">
        <authorList>
            <person name="Syromyatnikov M.Y."/>
            <person name="Popov V.N."/>
        </authorList>
    </citation>
    <scope>NUCLEOTIDE SEQUENCE [LARGE SCALE GENOMIC DNA]</scope>
</reference>
<dbReference type="PANTHER" id="PTHR15502:SF7">
    <property type="entry name" value="CALCINEURIN-BINDING PROTEIN CABIN-1"/>
    <property type="match status" value="1"/>
</dbReference>
<evidence type="ECO:0000313" key="5">
    <source>
        <dbReference type="EMBL" id="CRK90645.1"/>
    </source>
</evidence>
<feature type="region of interest" description="Disordered" evidence="4">
    <location>
        <begin position="1654"/>
        <end position="1683"/>
    </location>
</feature>
<keyword evidence="6" id="KW-1185">Reference proteome</keyword>
<evidence type="ECO:0000256" key="2">
    <source>
        <dbReference type="ARBA" id="ARBA00023242"/>
    </source>
</evidence>
<evidence type="ECO:0000256" key="4">
    <source>
        <dbReference type="SAM" id="MobiDB-lite"/>
    </source>
</evidence>
<keyword evidence="2" id="KW-0539">Nucleus</keyword>
<feature type="region of interest" description="Disordered" evidence="4">
    <location>
        <begin position="1201"/>
        <end position="1290"/>
    </location>
</feature>
<feature type="compositionally biased region" description="Low complexity" evidence="4">
    <location>
        <begin position="1250"/>
        <end position="1278"/>
    </location>
</feature>
<protein>
    <submittedName>
        <fullName evidence="5">CLUMA_CG004346, isoform A</fullName>
    </submittedName>
</protein>
<feature type="compositionally biased region" description="Polar residues" evidence="4">
    <location>
        <begin position="1536"/>
        <end position="1547"/>
    </location>
</feature>
<organism evidence="5 6">
    <name type="scientific">Clunio marinus</name>
    <dbReference type="NCBI Taxonomy" id="568069"/>
    <lineage>
        <taxon>Eukaryota</taxon>
        <taxon>Metazoa</taxon>
        <taxon>Ecdysozoa</taxon>
        <taxon>Arthropoda</taxon>
        <taxon>Hexapoda</taxon>
        <taxon>Insecta</taxon>
        <taxon>Pterygota</taxon>
        <taxon>Neoptera</taxon>
        <taxon>Endopterygota</taxon>
        <taxon>Diptera</taxon>
        <taxon>Nematocera</taxon>
        <taxon>Chironomoidea</taxon>
        <taxon>Chironomidae</taxon>
        <taxon>Clunio</taxon>
    </lineage>
</organism>
<dbReference type="STRING" id="568069.A0A1J1HRJ6"/>
<feature type="compositionally biased region" description="Polar residues" evidence="4">
    <location>
        <begin position="1773"/>
        <end position="1784"/>
    </location>
</feature>
<comment type="subcellular location">
    <subcellularLocation>
        <location evidence="1">Nucleus</location>
    </subcellularLocation>
</comment>
<dbReference type="SUPFAM" id="SSF48452">
    <property type="entry name" value="TPR-like"/>
    <property type="match status" value="1"/>
</dbReference>
<dbReference type="Proteomes" id="UP000183832">
    <property type="component" value="Unassembled WGS sequence"/>
</dbReference>
<evidence type="ECO:0000313" key="6">
    <source>
        <dbReference type="Proteomes" id="UP000183832"/>
    </source>
</evidence>
<accession>A0A1J1HRJ6</accession>
<dbReference type="InterPro" id="IPR011990">
    <property type="entry name" value="TPR-like_helical_dom_sf"/>
</dbReference>
<feature type="region of interest" description="Disordered" evidence="4">
    <location>
        <begin position="1697"/>
        <end position="1752"/>
    </location>
</feature>
<dbReference type="GO" id="GO:0031491">
    <property type="term" value="F:nucleosome binding"/>
    <property type="evidence" value="ECO:0007669"/>
    <property type="project" value="TreeGrafter"/>
</dbReference>
<evidence type="ECO:0000256" key="1">
    <source>
        <dbReference type="ARBA" id="ARBA00004123"/>
    </source>
</evidence>
<dbReference type="EMBL" id="CVRI01000020">
    <property type="protein sequence ID" value="CRK90645.1"/>
    <property type="molecule type" value="Genomic_DNA"/>
</dbReference>
<proteinExistence type="predicted"/>
<dbReference type="PANTHER" id="PTHR15502">
    <property type="entry name" value="CALCINEURIN-BINDING PROTEIN CABIN 1-RELATED"/>
    <property type="match status" value="1"/>
</dbReference>
<feature type="compositionally biased region" description="Low complexity" evidence="4">
    <location>
        <begin position="1548"/>
        <end position="1572"/>
    </location>
</feature>
<feature type="region of interest" description="Disordered" evidence="4">
    <location>
        <begin position="335"/>
        <end position="358"/>
    </location>
</feature>
<dbReference type="InterPro" id="IPR019734">
    <property type="entry name" value="TPR_rpt"/>
</dbReference>
<feature type="compositionally biased region" description="Basic and acidic residues" evidence="4">
    <location>
        <begin position="1788"/>
        <end position="1802"/>
    </location>
</feature>
<gene>
    <name evidence="5" type="ORF">CLUMA_CG004346</name>
</gene>
<dbReference type="OrthoDB" id="77564at2759"/>
<feature type="region of interest" description="Disordered" evidence="4">
    <location>
        <begin position="1534"/>
        <end position="1572"/>
    </location>
</feature>
<dbReference type="Pfam" id="PF13181">
    <property type="entry name" value="TPR_8"/>
    <property type="match status" value="1"/>
</dbReference>
<feature type="compositionally biased region" description="Low complexity" evidence="4">
    <location>
        <begin position="1663"/>
        <end position="1679"/>
    </location>
</feature>
<feature type="compositionally biased region" description="Low complexity" evidence="4">
    <location>
        <begin position="1711"/>
        <end position="1749"/>
    </location>
</feature>
<dbReference type="Gene3D" id="1.25.40.10">
    <property type="entry name" value="Tetratricopeptide repeat domain"/>
    <property type="match status" value="1"/>
</dbReference>
<feature type="compositionally biased region" description="Acidic residues" evidence="4">
    <location>
        <begin position="341"/>
        <end position="352"/>
    </location>
</feature>
<dbReference type="GO" id="GO:0005634">
    <property type="term" value="C:nucleus"/>
    <property type="evidence" value="ECO:0007669"/>
    <property type="project" value="UniProtKB-SubCell"/>
</dbReference>
<dbReference type="PROSITE" id="PS50005">
    <property type="entry name" value="TPR"/>
    <property type="match status" value="2"/>
</dbReference>
<feature type="region of interest" description="Disordered" evidence="4">
    <location>
        <begin position="1773"/>
        <end position="1816"/>
    </location>
</feature>
<name>A0A1J1HRJ6_9DIPT</name>
<dbReference type="InterPro" id="IPR033053">
    <property type="entry name" value="Hir3/CABIN1"/>
</dbReference>
<sequence length="1915" mass="217115">MIKIVALNDFSKDEVKEEDETITQVTKEAQETIAVSEYMRALSLKQNGKSDFALNLFQDLLRTQVLCDIPDNDKENKLFSVKYNCFRNIGLIYEERKEYLEALRHLVQAVELDDTDVYTQCKIGRISLKLNNLLLAKLAFEKCLERNPHHCGAKDGLLETLCLMEDIDQAYGYALKFFEDDRKYERAIRVLKEIRSRFKLSLEYYDGIYGRKPEFDENCQIKYDPASSVFPPPVEIGFTKENNATLTDDFKIPENNLNWITIGKLILRVFHHIEENNFSLTSCFKWDDWVGKAPEFILPPTPDAQIETNEVVNGIELNGDGEKIEENVVAVNGRSEKITEDDVESTDNENQETESRKAVNRRRCSDLDFLKEWGWHKNRRSARKKPKEDEETVDTTINGFLKRILASYFVESFESNRSPFAIANIDIKPIEDHKVSHTKADIEDEEKFYELTREAFNNFIEEIKNREFDLIHNNNYKDALGYLYKLEEVYDVPQYSEISVELKNCKNNNLIDSKTVKELIVKIERKINLASVKKLYDTKNYAELTEILRESVIYSTEPKVNIDNLTLKIQTQIEVFLECLWSLNRIEECLIYAEKGLKYAFDNFQTAPTEYRLEEWASLVNYCLVYIDAAIKDEDGSEILFALGNNLSRLVQTITQIITHQLDSPIEKNNPTCHLINLNIPWTILYHLVVKENDIANAASRKKTEDGNEEEFESPLPNSMLMFFKAHEYLGRKQWCMKDNGQLLFCFLDILTPIYRTPLLEPFRDIVTEHLEQATYCLYGYPVKKAKLRHIEEHDAKQIDLTWERAIQLFDLYRPDSLPEFDSYKGASITSEMEQLLTKILSLIPKCLDIAPFTGEIKKFINGTITNLPKEINILPSKITSIYYLLADYYFKNQETGRAIKFYINDLTMKPDRFDSWASLSLCKQSKLEMKLNSNASITVKDFLEIADQTINCFNQCLKLKKTITILTEFASFTYHLHSFCSRNLKQSSETLSMENFSAIEERKDKFLNISLKCFMEVCEAVSDVNHELNVNKTQEDSEDNHDERYYYHFMLGKIAEKKKEPPLNYLNHYLKSAKFLYEDNATYPIKINHSNPTHLAIESLEVFYRISACIMKYLEQHSKINKPTAKLFMRVLKEMSSSPFAYNRAKINKGNITAMKHKLNVSGVDKLNTSASGGESSIPTKQIKLESETSTINDENVAVVDNNKPDDVDPQQPQQMEIEEPPIQPVVRNIINNESEFASRRGSQESAVTTTTTTSTRTSSSSDSSADSSSDSSSSSSDETDGTDKENTFVSQEQINTIYKMCIKNLEECVSRFPEHYKSIYRLVHHFLNAGNSLEKCKQLLLSSNYKTTLGNPIGGLFSERKNNNFFNGIWRIPSQEIDRPGNFTTHLSKCVVVLMDVLKKTNDAETLIDLAFQLQRNPEADKKYLNDADKKELFHQAVTCCVQAFKNKLREIMAGCGDEKNRELLSLMLDIFKAHRKTQKVFQQKDQSLFSGVLVDVYKEYVKDKMVLPENANLTDLAFKISSTLPPSMVAVTSRVTPPTTPQNISKTSSSSSARTKPRSSSSVKNSSSTAANSLLNNNAAMNSMLMSLYTNPALLAQLTSSPLMSTADSSNYLNEYYKSLLAVNSTNSLNNLTTHQQLAMMNDPMTALMSGLYSPLAGQSPSTSPSTSKSTTPTTTNHNEKKYLEALKSIGSSGSSLMGLQQNGMSNSLSITKTPTSSPKSSINKSQSTSSLKKSSSMSSASLTKSNDANSSYNALFGTNLKLPALPKSLSITPSMPVSNVKSSRVSDKGKSSSKEKSTSRLNQSQSMIVGSDQSAASNMQAYYDFLKNYPNQQQTQGAKTKSSPITVTSINSAVSNSLMKSQKHKQSTQLSGQSQSKKSHTQQSSSSSSSSSLLSKAAQPYDFDDDVIILD</sequence>
<feature type="repeat" description="TPR" evidence="3">
    <location>
        <begin position="880"/>
        <end position="913"/>
    </location>
</feature>
<keyword evidence="3" id="KW-0802">TPR repeat</keyword>
<feature type="region of interest" description="Disordered" evidence="4">
    <location>
        <begin position="1860"/>
        <end position="1901"/>
    </location>
</feature>
<feature type="compositionally biased region" description="Low complexity" evidence="4">
    <location>
        <begin position="1875"/>
        <end position="1900"/>
    </location>
</feature>